<accession>A0A6G1KS43</accession>
<gene>
    <name evidence="2" type="ORF">K504DRAFT_457479</name>
</gene>
<dbReference type="AlphaFoldDB" id="A0A6G1KS43"/>
<organism evidence="2 3">
    <name type="scientific">Pleomassaria siparia CBS 279.74</name>
    <dbReference type="NCBI Taxonomy" id="1314801"/>
    <lineage>
        <taxon>Eukaryota</taxon>
        <taxon>Fungi</taxon>
        <taxon>Dikarya</taxon>
        <taxon>Ascomycota</taxon>
        <taxon>Pezizomycotina</taxon>
        <taxon>Dothideomycetes</taxon>
        <taxon>Pleosporomycetidae</taxon>
        <taxon>Pleosporales</taxon>
        <taxon>Pleomassariaceae</taxon>
        <taxon>Pleomassaria</taxon>
    </lineage>
</organism>
<evidence type="ECO:0000256" key="1">
    <source>
        <dbReference type="SAM" id="Phobius"/>
    </source>
</evidence>
<keyword evidence="3" id="KW-1185">Reference proteome</keyword>
<name>A0A6G1KS43_9PLEO</name>
<reference evidence="2" key="1">
    <citation type="journal article" date="2020" name="Stud. Mycol.">
        <title>101 Dothideomycetes genomes: a test case for predicting lifestyles and emergence of pathogens.</title>
        <authorList>
            <person name="Haridas S."/>
            <person name="Albert R."/>
            <person name="Binder M."/>
            <person name="Bloem J."/>
            <person name="Labutti K."/>
            <person name="Salamov A."/>
            <person name="Andreopoulos B."/>
            <person name="Baker S."/>
            <person name="Barry K."/>
            <person name="Bills G."/>
            <person name="Bluhm B."/>
            <person name="Cannon C."/>
            <person name="Castanera R."/>
            <person name="Culley D."/>
            <person name="Daum C."/>
            <person name="Ezra D."/>
            <person name="Gonzalez J."/>
            <person name="Henrissat B."/>
            <person name="Kuo A."/>
            <person name="Liang C."/>
            <person name="Lipzen A."/>
            <person name="Lutzoni F."/>
            <person name="Magnuson J."/>
            <person name="Mondo S."/>
            <person name="Nolan M."/>
            <person name="Ohm R."/>
            <person name="Pangilinan J."/>
            <person name="Park H.-J."/>
            <person name="Ramirez L."/>
            <person name="Alfaro M."/>
            <person name="Sun H."/>
            <person name="Tritt A."/>
            <person name="Yoshinaga Y."/>
            <person name="Zwiers L.-H."/>
            <person name="Turgeon B."/>
            <person name="Goodwin S."/>
            <person name="Spatafora J."/>
            <person name="Crous P."/>
            <person name="Grigoriev I."/>
        </authorList>
    </citation>
    <scope>NUCLEOTIDE SEQUENCE</scope>
    <source>
        <strain evidence="2">CBS 279.74</strain>
    </source>
</reference>
<feature type="transmembrane region" description="Helical" evidence="1">
    <location>
        <begin position="20"/>
        <end position="41"/>
    </location>
</feature>
<evidence type="ECO:0000313" key="3">
    <source>
        <dbReference type="Proteomes" id="UP000799428"/>
    </source>
</evidence>
<keyword evidence="1" id="KW-0812">Transmembrane</keyword>
<evidence type="ECO:0000313" key="2">
    <source>
        <dbReference type="EMBL" id="KAF2715302.1"/>
    </source>
</evidence>
<proteinExistence type="predicted"/>
<dbReference type="Proteomes" id="UP000799428">
    <property type="component" value="Unassembled WGS sequence"/>
</dbReference>
<dbReference type="EMBL" id="MU005764">
    <property type="protein sequence ID" value="KAF2715302.1"/>
    <property type="molecule type" value="Genomic_DNA"/>
</dbReference>
<keyword evidence="1" id="KW-0472">Membrane</keyword>
<protein>
    <submittedName>
        <fullName evidence="2">Uncharacterized protein</fullName>
    </submittedName>
</protein>
<keyword evidence="1" id="KW-1133">Transmembrane helix</keyword>
<sequence length="80" mass="9389">MYSVRLSGYGHSHANVFMRVWLLLATIALYQLPMSGFPPVFTKEKKNWQNWQTGKMTDSVRQIAFLYRYRPGLPMIPTHN</sequence>